<evidence type="ECO:0000256" key="1">
    <source>
        <dbReference type="SAM" id="SignalP"/>
    </source>
</evidence>
<protein>
    <recommendedName>
        <fullName evidence="4">Secreted protein</fullName>
    </recommendedName>
</protein>
<dbReference type="EMBL" id="WJIE01000002">
    <property type="protein sequence ID" value="MRG92114.1"/>
    <property type="molecule type" value="Genomic_DNA"/>
</dbReference>
<evidence type="ECO:0000313" key="2">
    <source>
        <dbReference type="EMBL" id="MRG92114.1"/>
    </source>
</evidence>
<keyword evidence="3" id="KW-1185">Reference proteome</keyword>
<gene>
    <name evidence="2" type="ORF">GF068_09265</name>
</gene>
<feature type="signal peptide" evidence="1">
    <location>
        <begin position="1"/>
        <end position="30"/>
    </location>
</feature>
<reference evidence="2 3" key="1">
    <citation type="submission" date="2019-10" db="EMBL/GenBank/DDBJ databases">
        <title>A soil myxobacterium in the family Polyangiaceae.</title>
        <authorList>
            <person name="Li Y."/>
            <person name="Wang J."/>
        </authorList>
    </citation>
    <scope>NUCLEOTIDE SEQUENCE [LARGE SCALE GENOMIC DNA]</scope>
    <source>
        <strain evidence="2 3">DSM 14734</strain>
    </source>
</reference>
<accession>A0A6N7PPV1</accession>
<name>A0A6N7PPV1_9BACT</name>
<keyword evidence="1" id="KW-0732">Signal</keyword>
<evidence type="ECO:0000313" key="3">
    <source>
        <dbReference type="Proteomes" id="UP000440224"/>
    </source>
</evidence>
<feature type="chain" id="PRO_5026861925" description="Secreted protein" evidence="1">
    <location>
        <begin position="31"/>
        <end position="90"/>
    </location>
</feature>
<dbReference type="Proteomes" id="UP000440224">
    <property type="component" value="Unassembled WGS sequence"/>
</dbReference>
<evidence type="ECO:0008006" key="4">
    <source>
        <dbReference type="Google" id="ProtNLM"/>
    </source>
</evidence>
<sequence>MKKQFAHWVPFGIGAALLTAAAFTCDTASAQAIAECSARSGTVRAVVRQSTRIPGICIRMILSGPPAPGALDCWATVRNDPSFTCTEVVD</sequence>
<comment type="caution">
    <text evidence="2">The sequence shown here is derived from an EMBL/GenBank/DDBJ whole genome shotgun (WGS) entry which is preliminary data.</text>
</comment>
<organism evidence="2 3">
    <name type="scientific">Polyangium spumosum</name>
    <dbReference type="NCBI Taxonomy" id="889282"/>
    <lineage>
        <taxon>Bacteria</taxon>
        <taxon>Pseudomonadati</taxon>
        <taxon>Myxococcota</taxon>
        <taxon>Polyangia</taxon>
        <taxon>Polyangiales</taxon>
        <taxon>Polyangiaceae</taxon>
        <taxon>Polyangium</taxon>
    </lineage>
</organism>
<dbReference type="AlphaFoldDB" id="A0A6N7PPV1"/>
<dbReference type="RefSeq" id="WP_153818943.1">
    <property type="nucleotide sequence ID" value="NZ_WJIE01000002.1"/>
</dbReference>
<proteinExistence type="predicted"/>